<dbReference type="GO" id="GO:0031072">
    <property type="term" value="F:heat shock protein binding"/>
    <property type="evidence" value="ECO:0007669"/>
    <property type="project" value="TreeGrafter"/>
</dbReference>
<feature type="compositionally biased region" description="Polar residues" evidence="1">
    <location>
        <begin position="106"/>
        <end position="116"/>
    </location>
</feature>
<dbReference type="PROSITE" id="PS50076">
    <property type="entry name" value="DNAJ_2"/>
    <property type="match status" value="1"/>
</dbReference>
<dbReference type="InterPro" id="IPR052594">
    <property type="entry name" value="J_domain-containing_protein"/>
</dbReference>
<dbReference type="Proteomes" id="UP001153069">
    <property type="component" value="Unassembled WGS sequence"/>
</dbReference>
<feature type="domain" description="J" evidence="2">
    <location>
        <begin position="12"/>
        <end position="80"/>
    </location>
</feature>
<dbReference type="GO" id="GO:0005737">
    <property type="term" value="C:cytoplasm"/>
    <property type="evidence" value="ECO:0007669"/>
    <property type="project" value="TreeGrafter"/>
</dbReference>
<comment type="caution">
    <text evidence="3">The sequence shown here is derived from an EMBL/GenBank/DDBJ whole genome shotgun (WGS) entry which is preliminary data.</text>
</comment>
<evidence type="ECO:0000256" key="1">
    <source>
        <dbReference type="SAM" id="MobiDB-lite"/>
    </source>
</evidence>
<protein>
    <submittedName>
        <fullName evidence="3">Protein DnaJ</fullName>
    </submittedName>
</protein>
<reference evidence="3" key="1">
    <citation type="submission" date="2020-06" db="EMBL/GenBank/DDBJ databases">
        <authorList>
            <consortium name="Plant Systems Biology data submission"/>
        </authorList>
    </citation>
    <scope>NUCLEOTIDE SEQUENCE</scope>
    <source>
        <strain evidence="3">D6</strain>
    </source>
</reference>
<feature type="compositionally biased region" description="Polar residues" evidence="1">
    <location>
        <begin position="79"/>
        <end position="88"/>
    </location>
</feature>
<dbReference type="PROSITE" id="PS00636">
    <property type="entry name" value="DNAJ_1"/>
    <property type="match status" value="1"/>
</dbReference>
<accession>A0A9N8EDW5</accession>
<dbReference type="SUPFAM" id="SSF46565">
    <property type="entry name" value="Chaperone J-domain"/>
    <property type="match status" value="1"/>
</dbReference>
<dbReference type="InterPro" id="IPR018253">
    <property type="entry name" value="DnaJ_domain_CS"/>
</dbReference>
<evidence type="ECO:0000259" key="2">
    <source>
        <dbReference type="PROSITE" id="PS50076"/>
    </source>
</evidence>
<dbReference type="CDD" id="cd06257">
    <property type="entry name" value="DnaJ"/>
    <property type="match status" value="1"/>
</dbReference>
<dbReference type="PRINTS" id="PR00625">
    <property type="entry name" value="JDOMAIN"/>
</dbReference>
<organism evidence="3 4">
    <name type="scientific">Seminavis robusta</name>
    <dbReference type="NCBI Taxonomy" id="568900"/>
    <lineage>
        <taxon>Eukaryota</taxon>
        <taxon>Sar</taxon>
        <taxon>Stramenopiles</taxon>
        <taxon>Ochrophyta</taxon>
        <taxon>Bacillariophyta</taxon>
        <taxon>Bacillariophyceae</taxon>
        <taxon>Bacillariophycidae</taxon>
        <taxon>Naviculales</taxon>
        <taxon>Naviculaceae</taxon>
        <taxon>Seminavis</taxon>
    </lineage>
</organism>
<dbReference type="Pfam" id="PF00226">
    <property type="entry name" value="DnaJ"/>
    <property type="match status" value="1"/>
</dbReference>
<evidence type="ECO:0000313" key="4">
    <source>
        <dbReference type="Proteomes" id="UP001153069"/>
    </source>
</evidence>
<dbReference type="InterPro" id="IPR036869">
    <property type="entry name" value="J_dom_sf"/>
</dbReference>
<evidence type="ECO:0000313" key="3">
    <source>
        <dbReference type="EMBL" id="CAB9519347.1"/>
    </source>
</evidence>
<dbReference type="SMART" id="SM00271">
    <property type="entry name" value="DnaJ"/>
    <property type="match status" value="1"/>
</dbReference>
<dbReference type="PANTHER" id="PTHR44144">
    <property type="entry name" value="DNAJ HOMOLOG SUBFAMILY C MEMBER 9"/>
    <property type="match status" value="1"/>
</dbReference>
<feature type="region of interest" description="Disordered" evidence="1">
    <location>
        <begin position="71"/>
        <end position="127"/>
    </location>
</feature>
<dbReference type="PANTHER" id="PTHR44144:SF1">
    <property type="entry name" value="DNAJ HOMOLOG SUBFAMILY C MEMBER 9"/>
    <property type="match status" value="1"/>
</dbReference>
<dbReference type="OrthoDB" id="203484at2759"/>
<dbReference type="InterPro" id="IPR001623">
    <property type="entry name" value="DnaJ_domain"/>
</dbReference>
<gene>
    <name evidence="3" type="ORF">SEMRO_1010_G230840.1</name>
</gene>
<dbReference type="AlphaFoldDB" id="A0A9N8EDW5"/>
<sequence length="127" mass="14767">MVAGTARVEKENLYQILGVRKRATAKEIKSAYRRKALETHPDKRAKDVPEEQAAADFQRVVHAYEVLSNKDDRNAYDRTGQTSTHQGNFQFHFHRPPRRQPQQRQGNNNSLAWTSSKYKKHKVESCM</sequence>
<dbReference type="EMBL" id="CAICTM010001008">
    <property type="protein sequence ID" value="CAB9519347.1"/>
    <property type="molecule type" value="Genomic_DNA"/>
</dbReference>
<dbReference type="GO" id="GO:0005634">
    <property type="term" value="C:nucleus"/>
    <property type="evidence" value="ECO:0007669"/>
    <property type="project" value="TreeGrafter"/>
</dbReference>
<proteinExistence type="predicted"/>
<name>A0A9N8EDW5_9STRA</name>
<feature type="compositionally biased region" description="Basic residues" evidence="1">
    <location>
        <begin position="117"/>
        <end position="127"/>
    </location>
</feature>
<keyword evidence="4" id="KW-1185">Reference proteome</keyword>
<dbReference type="Gene3D" id="1.10.287.110">
    <property type="entry name" value="DnaJ domain"/>
    <property type="match status" value="1"/>
</dbReference>